<evidence type="ECO:0000313" key="2">
    <source>
        <dbReference type="Proteomes" id="UP000185151"/>
    </source>
</evidence>
<organism evidence="1 2">
    <name type="scientific">Paraburkholderia phenazinium</name>
    <dbReference type="NCBI Taxonomy" id="60549"/>
    <lineage>
        <taxon>Bacteria</taxon>
        <taxon>Pseudomonadati</taxon>
        <taxon>Pseudomonadota</taxon>
        <taxon>Betaproteobacteria</taxon>
        <taxon>Burkholderiales</taxon>
        <taxon>Burkholderiaceae</taxon>
        <taxon>Paraburkholderia</taxon>
    </lineage>
</organism>
<dbReference type="AlphaFoldDB" id="A0A1N6KPC3"/>
<dbReference type="Proteomes" id="UP000185151">
    <property type="component" value="Unassembled WGS sequence"/>
</dbReference>
<dbReference type="OrthoDB" id="9981502at2"/>
<name>A0A1N6KPC3_9BURK</name>
<accession>A0A1N6KPC3</accession>
<reference evidence="1 2" key="1">
    <citation type="submission" date="2016-11" db="EMBL/GenBank/DDBJ databases">
        <authorList>
            <person name="Jaros S."/>
            <person name="Januszkiewicz K."/>
            <person name="Wedrychowicz H."/>
        </authorList>
    </citation>
    <scope>NUCLEOTIDE SEQUENCE [LARGE SCALE GENOMIC DNA]</scope>
    <source>
        <strain evidence="1 2">GAS95</strain>
    </source>
</reference>
<protein>
    <submittedName>
        <fullName evidence="1">Uncharacterized protein</fullName>
    </submittedName>
</protein>
<dbReference type="RefSeq" id="WP_074298670.1">
    <property type="nucleotide sequence ID" value="NZ_FSRU01000002.1"/>
</dbReference>
<dbReference type="EMBL" id="FSRU01000002">
    <property type="protein sequence ID" value="SIO58374.1"/>
    <property type="molecule type" value="Genomic_DNA"/>
</dbReference>
<keyword evidence="2" id="KW-1185">Reference proteome</keyword>
<proteinExistence type="predicted"/>
<gene>
    <name evidence="1" type="ORF">SAMN05444165_4121</name>
</gene>
<sequence>MSEKVIDPMSLLAQVRKDVDPRDRRLFEMRLTEEFEAEKNEARWADAVERSQARPAVPQAQLVFDAANNMAGVAIEGARFVCPLPKGYGGPGCELAVIDRDRLIVLQPGKPELLIDPETGKTRRL</sequence>
<evidence type="ECO:0000313" key="1">
    <source>
        <dbReference type="EMBL" id="SIO58374.1"/>
    </source>
</evidence>